<comment type="caution">
    <text evidence="1">The sequence shown here is derived from an EMBL/GenBank/DDBJ whole genome shotgun (WGS) entry which is preliminary data.</text>
</comment>
<gene>
    <name evidence="1" type="ORF">KPL71_006491</name>
</gene>
<organism evidence="1 2">
    <name type="scientific">Citrus sinensis</name>
    <name type="common">Sweet orange</name>
    <name type="synonym">Citrus aurantium var. sinensis</name>
    <dbReference type="NCBI Taxonomy" id="2711"/>
    <lineage>
        <taxon>Eukaryota</taxon>
        <taxon>Viridiplantae</taxon>
        <taxon>Streptophyta</taxon>
        <taxon>Embryophyta</taxon>
        <taxon>Tracheophyta</taxon>
        <taxon>Spermatophyta</taxon>
        <taxon>Magnoliopsida</taxon>
        <taxon>eudicotyledons</taxon>
        <taxon>Gunneridae</taxon>
        <taxon>Pentapetalae</taxon>
        <taxon>rosids</taxon>
        <taxon>malvids</taxon>
        <taxon>Sapindales</taxon>
        <taxon>Rutaceae</taxon>
        <taxon>Aurantioideae</taxon>
        <taxon>Citrus</taxon>
    </lineage>
</organism>
<evidence type="ECO:0000313" key="2">
    <source>
        <dbReference type="Proteomes" id="UP000829398"/>
    </source>
</evidence>
<protein>
    <submittedName>
        <fullName evidence="1">Delta-1-pyrroline-5-carboxylate dehydrogenase 12A1</fullName>
    </submittedName>
</protein>
<accession>A0ACB8LR10</accession>
<proteinExistence type="predicted"/>
<name>A0ACB8LR10_CITSI</name>
<evidence type="ECO:0000313" key="1">
    <source>
        <dbReference type="EMBL" id="KAH9775746.1"/>
    </source>
</evidence>
<dbReference type="Proteomes" id="UP000829398">
    <property type="component" value="Chromosome 3"/>
</dbReference>
<keyword evidence="2" id="KW-1185">Reference proteome</keyword>
<dbReference type="EMBL" id="CM039172">
    <property type="protein sequence ID" value="KAH9775746.1"/>
    <property type="molecule type" value="Genomic_DNA"/>
</dbReference>
<reference evidence="2" key="1">
    <citation type="journal article" date="2023" name="Hortic. Res.">
        <title>A chromosome-level phased genome enabling allele-level studies in sweet orange: a case study on citrus Huanglongbing tolerance.</title>
        <authorList>
            <person name="Wu B."/>
            <person name="Yu Q."/>
            <person name="Deng Z."/>
            <person name="Duan Y."/>
            <person name="Luo F."/>
            <person name="Gmitter F. Jr."/>
        </authorList>
    </citation>
    <scope>NUCLEOTIDE SEQUENCE [LARGE SCALE GENOMIC DNA]</scope>
    <source>
        <strain evidence="2">cv. Valencia</strain>
    </source>
</reference>
<sequence>MYRVVASRAFRAGAPQKAFGCWCNLSRSAHTLPFATLEADEISGSKPGEVYNLVQGKWTGSSNWSTLLDPLNGEQFIRIAEVGEKEIQPFVESLSKCPKHGLHNPFKSPERYLLYGDISTKAAHMLSLPKVSNFFTRLIQRVSPKSYQQALGEVQVTQKFLENFCGDQVRFLARSFAVPGNHLGQQSHGYRWPYGPVAIITPFNFPLEIPVLQLMGALYMGNKPILKVDSKVSIVMEQMMRLLHYCGLPVEDVDFINSDGKTMNKLLMEANPRMTLFTGSSRVAEKLAVDLKGRVKLEDAGFDWKILGPDVNEVDYVSWVCDQDAYACSGQKCSAQSVLFMHENWSSTSLLSKMKDLADRRKLEDLTVGPVLTFTTEAMLEHMNKLLKVPGSKLLFGGEELKNHSIPSIYGALKPTAIFVPLEEILKDGNYELVTREIFGPFQEVIGNTVNGTTYAGLRARTTGAPQNHWFGPSGDPRGAGIGTPEAIKLVWSSHREIIYDYVIIMTLLEVITKAVANHELPGSQSEHPIILNPDNIFLNLKPELEGAGAASLVNPVSGWQISEVDTYLIDSGKKFHAKLKRKLKDTNNFDKVEFIGILNPYLEKIGEKVGISTRINRSDSGYTQGLIEKVGFLMGRDVASLVLEACISLRIWELVETLIVHGLVDHSSYSNLVMRLATEKRSDLLCLCVKYSSDLGSSELLCILKYFLCPPKDAYGSMGSVRMEWESQALLAIEKASDENLSRKKLCLAKEASILLMVAHDGFSVSELCLHYLLASSNIDEVILSSSISKLNGKELMGLIRYLGKWLKKFERFPQAGPCPEASFGLGLKACDWVPKLEVIVQCLGLVLDENFSSLVLLPKFQEELRSIEGVVSTLASEARYCCSLANVVKRFGS</sequence>